<keyword evidence="2" id="KW-1185">Reference proteome</keyword>
<sequence length="606" mass="66732">PIAGHANLCPHSISTKPQDMDTLLSTVKHEILHALGFSVSLYAYFRDRNGYPLTPRERNGKPSVNKELQTHKWSERVMRKVMRTNWKIHGGSISKISWIMVTPVLCWYLPNYDQAQPLKWGHNLGCDFALKSCKDWIDSRRARGVTIHPFCDKVKKDPLETECTRAATLSLSATWWTTGRNWSQCFRGRSAGLLAKNGDPSPPAPSSPSPPPPPSSQCSSSSGALRTSEPTASSPNAHRLPVSSESGVLTTFERKLSLLDYDAGTTDDPEPTYAPVEKPLDGYRLLSVSAVQTLVAALLCPKCHRELLSLREEGIGINLQFVVSCSTCGDIVMTPHSPSIGKSQQNELAVRLGVIGRDCGISFTKLTNLFGGLNARPPMHVKSYQKIAAKVHDAAMQAASDAMRDAAQAEPRHVGCPDGEDSCCHYNRHKALEAAGKPSTPRPHRPAFSKDVARELEMGITPGSHQEKHAHKVTLGKIVKARVKAQDASKLAHKRRKLEAIASGQQSLEVEEDEKNFALEYYGPGSKCFNHNKEMWEERTCHQASDAVDVIVTDRMLETWKVNEEAEARDAKRAKSECVQGDAAMEAGYVTSPQLRPDLPLLGTRV</sequence>
<accession>A0AC60PD12</accession>
<reference evidence="1 2" key="1">
    <citation type="journal article" date="2020" name="Cell">
        <title>Large-Scale Comparative Analyses of Tick Genomes Elucidate Their Genetic Diversity and Vector Capacities.</title>
        <authorList>
            <consortium name="Tick Genome and Microbiome Consortium (TIGMIC)"/>
            <person name="Jia N."/>
            <person name="Wang J."/>
            <person name="Shi W."/>
            <person name="Du L."/>
            <person name="Sun Y."/>
            <person name="Zhan W."/>
            <person name="Jiang J.F."/>
            <person name="Wang Q."/>
            <person name="Zhang B."/>
            <person name="Ji P."/>
            <person name="Bell-Sakyi L."/>
            <person name="Cui X.M."/>
            <person name="Yuan T.T."/>
            <person name="Jiang B.G."/>
            <person name="Yang W.F."/>
            <person name="Lam T.T."/>
            <person name="Chang Q.C."/>
            <person name="Ding S.J."/>
            <person name="Wang X.J."/>
            <person name="Zhu J.G."/>
            <person name="Ruan X.D."/>
            <person name="Zhao L."/>
            <person name="Wei J.T."/>
            <person name="Ye R.Z."/>
            <person name="Que T.C."/>
            <person name="Du C.H."/>
            <person name="Zhou Y.H."/>
            <person name="Cheng J.X."/>
            <person name="Dai P.F."/>
            <person name="Guo W.B."/>
            <person name="Han X.H."/>
            <person name="Huang E.J."/>
            <person name="Li L.F."/>
            <person name="Wei W."/>
            <person name="Gao Y.C."/>
            <person name="Liu J.Z."/>
            <person name="Shao H.Z."/>
            <person name="Wang X."/>
            <person name="Wang C.C."/>
            <person name="Yang T.C."/>
            <person name="Huo Q.B."/>
            <person name="Li W."/>
            <person name="Chen H.Y."/>
            <person name="Chen S.E."/>
            <person name="Zhou L.G."/>
            <person name="Ni X.B."/>
            <person name="Tian J.H."/>
            <person name="Sheng Y."/>
            <person name="Liu T."/>
            <person name="Pan Y.S."/>
            <person name="Xia L.Y."/>
            <person name="Li J."/>
            <person name="Zhao F."/>
            <person name="Cao W.C."/>
        </authorList>
    </citation>
    <scope>NUCLEOTIDE SEQUENCE [LARGE SCALE GENOMIC DNA]</scope>
    <source>
        <strain evidence="1">Iper-2018</strain>
    </source>
</reference>
<gene>
    <name evidence="1" type="ORF">HPB47_005845</name>
</gene>
<comment type="caution">
    <text evidence="1">The sequence shown here is derived from an EMBL/GenBank/DDBJ whole genome shotgun (WGS) entry which is preliminary data.</text>
</comment>
<dbReference type="Proteomes" id="UP000805193">
    <property type="component" value="Unassembled WGS sequence"/>
</dbReference>
<dbReference type="EMBL" id="JABSTQ010010877">
    <property type="protein sequence ID" value="KAG0417156.1"/>
    <property type="molecule type" value="Genomic_DNA"/>
</dbReference>
<feature type="non-terminal residue" evidence="1">
    <location>
        <position position="1"/>
    </location>
</feature>
<evidence type="ECO:0000313" key="1">
    <source>
        <dbReference type="EMBL" id="KAG0417156.1"/>
    </source>
</evidence>
<protein>
    <submittedName>
        <fullName evidence="1">Uncharacterized protein</fullName>
    </submittedName>
</protein>
<organism evidence="1 2">
    <name type="scientific">Ixodes persulcatus</name>
    <name type="common">Taiga tick</name>
    <dbReference type="NCBI Taxonomy" id="34615"/>
    <lineage>
        <taxon>Eukaryota</taxon>
        <taxon>Metazoa</taxon>
        <taxon>Ecdysozoa</taxon>
        <taxon>Arthropoda</taxon>
        <taxon>Chelicerata</taxon>
        <taxon>Arachnida</taxon>
        <taxon>Acari</taxon>
        <taxon>Parasitiformes</taxon>
        <taxon>Ixodida</taxon>
        <taxon>Ixodoidea</taxon>
        <taxon>Ixodidae</taxon>
        <taxon>Ixodinae</taxon>
        <taxon>Ixodes</taxon>
    </lineage>
</organism>
<evidence type="ECO:0000313" key="2">
    <source>
        <dbReference type="Proteomes" id="UP000805193"/>
    </source>
</evidence>
<name>A0AC60PD12_IXOPE</name>
<proteinExistence type="predicted"/>